<dbReference type="PANTHER" id="PTHR30294:SF38">
    <property type="entry name" value="TRANSPORT PERMEASE PROTEIN"/>
    <property type="match status" value="1"/>
</dbReference>
<dbReference type="RefSeq" id="WP_149545618.1">
    <property type="nucleotide sequence ID" value="NZ_VTPS01000013.1"/>
</dbReference>
<feature type="transmembrane region" description="Helical" evidence="8">
    <location>
        <begin position="247"/>
        <end position="270"/>
    </location>
</feature>
<keyword evidence="4" id="KW-1003">Cell membrane</keyword>
<evidence type="ECO:0000256" key="4">
    <source>
        <dbReference type="ARBA" id="ARBA00022475"/>
    </source>
</evidence>
<keyword evidence="7 8" id="KW-0472">Membrane</keyword>
<sequence>MKILAMVWKHLVISYKDPMNLFLTIALPIILIFIIGYGFSGTGTTSKVLIADSDNSPTSRALIDYLSSDSNFSFEIKPPHQIEEEIKNGKALSGINIKAGFSNSIMDDKPAIELIAQSKSPEVYLLVNRISSFLRNERLKNSFHISQYAEIAPVFNVYEERLDKEADNSTLTNFEIIIIVAMFSTTYSAGEVLLEKRRGTWGRLMSSPIKKYEIISGYLTGIILEGFIQIGLLISLSIILFKTSWGNSFLGLAIVVLALMFAMTGIGLMLTGSVKTYGQLQAIGPLVIFPTSMLSGIFWPVEIMPSYLQNIAAIMPQYWAIDGMKKLLLSNFSFNMLIKPVSILVIIGLITMGAGMRALK</sequence>
<evidence type="ECO:0000256" key="1">
    <source>
        <dbReference type="ARBA" id="ARBA00004651"/>
    </source>
</evidence>
<dbReference type="PROSITE" id="PS51012">
    <property type="entry name" value="ABC_TM2"/>
    <property type="match status" value="1"/>
</dbReference>
<evidence type="ECO:0000256" key="7">
    <source>
        <dbReference type="ARBA" id="ARBA00023136"/>
    </source>
</evidence>
<evidence type="ECO:0000256" key="8">
    <source>
        <dbReference type="SAM" id="Phobius"/>
    </source>
</evidence>
<dbReference type="GO" id="GO:0005886">
    <property type="term" value="C:plasma membrane"/>
    <property type="evidence" value="ECO:0007669"/>
    <property type="project" value="UniProtKB-SubCell"/>
</dbReference>
<feature type="transmembrane region" description="Helical" evidence="8">
    <location>
        <begin position="21"/>
        <end position="39"/>
    </location>
</feature>
<dbReference type="GO" id="GO:0140359">
    <property type="term" value="F:ABC-type transporter activity"/>
    <property type="evidence" value="ECO:0007669"/>
    <property type="project" value="InterPro"/>
</dbReference>
<dbReference type="Gene3D" id="3.40.1710.10">
    <property type="entry name" value="abc type-2 transporter like domain"/>
    <property type="match status" value="1"/>
</dbReference>
<dbReference type="PANTHER" id="PTHR30294">
    <property type="entry name" value="MEMBRANE COMPONENT OF ABC TRANSPORTER YHHJ-RELATED"/>
    <property type="match status" value="1"/>
</dbReference>
<evidence type="ECO:0000256" key="6">
    <source>
        <dbReference type="ARBA" id="ARBA00022989"/>
    </source>
</evidence>
<comment type="similarity">
    <text evidence="2">Belongs to the ABC-2 integral membrane protein family.</text>
</comment>
<dbReference type="AlphaFoldDB" id="A0A5D8QBF2"/>
<protein>
    <submittedName>
        <fullName evidence="10">ABC transporter permease</fullName>
    </submittedName>
</protein>
<organism evidence="10 11">
    <name type="scientific">Calorimonas adulescens</name>
    <dbReference type="NCBI Taxonomy" id="2606906"/>
    <lineage>
        <taxon>Bacteria</taxon>
        <taxon>Bacillati</taxon>
        <taxon>Bacillota</taxon>
        <taxon>Clostridia</taxon>
        <taxon>Thermoanaerobacterales</taxon>
        <taxon>Thermoanaerobacteraceae</taxon>
        <taxon>Calorimonas</taxon>
    </lineage>
</organism>
<feature type="domain" description="ABC transmembrane type-2" evidence="9">
    <location>
        <begin position="123"/>
        <end position="358"/>
    </location>
</feature>
<proteinExistence type="inferred from homology"/>
<name>A0A5D8QBF2_9THEO</name>
<feature type="transmembrane region" description="Helical" evidence="8">
    <location>
        <begin position="337"/>
        <end position="359"/>
    </location>
</feature>
<feature type="transmembrane region" description="Helical" evidence="8">
    <location>
        <begin position="282"/>
        <end position="301"/>
    </location>
</feature>
<evidence type="ECO:0000256" key="5">
    <source>
        <dbReference type="ARBA" id="ARBA00022692"/>
    </source>
</evidence>
<gene>
    <name evidence="10" type="ORF">FWJ32_08960</name>
</gene>
<evidence type="ECO:0000256" key="2">
    <source>
        <dbReference type="ARBA" id="ARBA00007783"/>
    </source>
</evidence>
<keyword evidence="11" id="KW-1185">Reference proteome</keyword>
<dbReference type="InterPro" id="IPR051449">
    <property type="entry name" value="ABC-2_transporter_component"/>
</dbReference>
<keyword evidence="6 8" id="KW-1133">Transmembrane helix</keyword>
<evidence type="ECO:0000313" key="10">
    <source>
        <dbReference type="EMBL" id="TZE81464.1"/>
    </source>
</evidence>
<dbReference type="InterPro" id="IPR047817">
    <property type="entry name" value="ABC2_TM_bact-type"/>
</dbReference>
<keyword evidence="5 8" id="KW-0812">Transmembrane</keyword>
<keyword evidence="3" id="KW-0813">Transport</keyword>
<comment type="caution">
    <text evidence="10">The sequence shown here is derived from an EMBL/GenBank/DDBJ whole genome shotgun (WGS) entry which is preliminary data.</text>
</comment>
<dbReference type="EMBL" id="VTPS01000013">
    <property type="protein sequence ID" value="TZE81464.1"/>
    <property type="molecule type" value="Genomic_DNA"/>
</dbReference>
<accession>A0A5D8QBF2</accession>
<feature type="transmembrane region" description="Helical" evidence="8">
    <location>
        <begin position="215"/>
        <end position="241"/>
    </location>
</feature>
<evidence type="ECO:0000256" key="3">
    <source>
        <dbReference type="ARBA" id="ARBA00022448"/>
    </source>
</evidence>
<evidence type="ECO:0000313" key="11">
    <source>
        <dbReference type="Proteomes" id="UP000322976"/>
    </source>
</evidence>
<evidence type="ECO:0000259" key="9">
    <source>
        <dbReference type="PROSITE" id="PS51012"/>
    </source>
</evidence>
<dbReference type="Proteomes" id="UP000322976">
    <property type="component" value="Unassembled WGS sequence"/>
</dbReference>
<comment type="subcellular location">
    <subcellularLocation>
        <location evidence="1">Cell membrane</location>
        <topology evidence="1">Multi-pass membrane protein</topology>
    </subcellularLocation>
</comment>
<dbReference type="Pfam" id="PF12698">
    <property type="entry name" value="ABC2_membrane_3"/>
    <property type="match status" value="1"/>
</dbReference>
<reference evidence="10 11" key="1">
    <citation type="submission" date="2019-08" db="EMBL/GenBank/DDBJ databases">
        <title>Calorimonas adulescens gen. nov., sp. nov., an anaerobic thermophilic bacterium from Sakhalin hot spring.</title>
        <authorList>
            <person name="Khomyakova M.A."/>
            <person name="Merkel A.Y."/>
            <person name="Novikov A."/>
            <person name="Bonch-Osmolovskaya E.A."/>
            <person name="Slobodkin A.I."/>
        </authorList>
    </citation>
    <scope>NUCLEOTIDE SEQUENCE [LARGE SCALE GENOMIC DNA]</scope>
    <source>
        <strain evidence="10 11">A05MB</strain>
    </source>
</reference>
<dbReference type="InterPro" id="IPR013525">
    <property type="entry name" value="ABC2_TM"/>
</dbReference>